<dbReference type="EMBL" id="JAUSVV010000001">
    <property type="protein sequence ID" value="MDQ0440614.1"/>
    <property type="molecule type" value="Genomic_DNA"/>
</dbReference>
<evidence type="ECO:0000313" key="2">
    <source>
        <dbReference type="Proteomes" id="UP001236369"/>
    </source>
</evidence>
<protein>
    <submittedName>
        <fullName evidence="1">Uncharacterized protein</fullName>
    </submittedName>
</protein>
<dbReference type="Proteomes" id="UP001236369">
    <property type="component" value="Unassembled WGS sequence"/>
</dbReference>
<dbReference type="RefSeq" id="WP_122160893.1">
    <property type="nucleotide sequence ID" value="NZ_BPQX01000011.1"/>
</dbReference>
<keyword evidence="2" id="KW-1185">Reference proteome</keyword>
<evidence type="ECO:0000313" key="1">
    <source>
        <dbReference type="EMBL" id="MDQ0440614.1"/>
    </source>
</evidence>
<gene>
    <name evidence="1" type="ORF">QO016_000091</name>
</gene>
<sequence>MLHAAFNVALMLYCHDKKLPHPGFVVLDTPLLTYREPMDEKHGDLADDELAIKTTSLNKRFSAHLAGIAAIGQVIVLENTDPPADIEPLGAVTTFTKRVGGDTRYGFLTVDWPP</sequence>
<organism evidence="1 2">
    <name type="scientific">Methylobacterium persicinum</name>
    <dbReference type="NCBI Taxonomy" id="374426"/>
    <lineage>
        <taxon>Bacteria</taxon>
        <taxon>Pseudomonadati</taxon>
        <taxon>Pseudomonadota</taxon>
        <taxon>Alphaproteobacteria</taxon>
        <taxon>Hyphomicrobiales</taxon>
        <taxon>Methylobacteriaceae</taxon>
        <taxon>Methylobacterium</taxon>
    </lineage>
</organism>
<reference evidence="1 2" key="1">
    <citation type="submission" date="2023-07" db="EMBL/GenBank/DDBJ databases">
        <title>Genomic Encyclopedia of Type Strains, Phase IV (KMG-IV): sequencing the most valuable type-strain genomes for metagenomic binning, comparative biology and taxonomic classification.</title>
        <authorList>
            <person name="Goeker M."/>
        </authorList>
    </citation>
    <scope>NUCLEOTIDE SEQUENCE [LARGE SCALE GENOMIC DNA]</scope>
    <source>
        <strain evidence="1 2">DSM 19562</strain>
    </source>
</reference>
<name>A0ABU0HE71_9HYPH</name>
<comment type="caution">
    <text evidence="1">The sequence shown here is derived from an EMBL/GenBank/DDBJ whole genome shotgun (WGS) entry which is preliminary data.</text>
</comment>
<accession>A0ABU0HE71</accession>
<proteinExistence type="predicted"/>